<sequence length="91" mass="9959">MYNARMSREQTKNSVDASAGYAALRHGGAPPWRAAAELAVEARRAKKLEGLFQRRKAGGPDPMKPAYANNGRHVADVLREGGFPVLKERGR</sequence>
<accession>A0A328AJ43</accession>
<keyword evidence="3" id="KW-1185">Reference proteome</keyword>
<evidence type="ECO:0000313" key="3">
    <source>
        <dbReference type="Proteomes" id="UP000249254"/>
    </source>
</evidence>
<reference evidence="3" key="1">
    <citation type="submission" date="2018-05" db="EMBL/GenBank/DDBJ databases">
        <authorList>
            <person name="Li X."/>
        </authorList>
    </citation>
    <scope>NUCLEOTIDE SEQUENCE [LARGE SCALE GENOMIC DNA]</scope>
    <source>
        <strain evidence="3">LX32</strain>
    </source>
</reference>
<dbReference type="AlphaFoldDB" id="A0A328AJ43"/>
<name>A0A328AJ43_9CAUL</name>
<gene>
    <name evidence="2" type="ORF">DJ017_10165</name>
</gene>
<evidence type="ECO:0000313" key="2">
    <source>
        <dbReference type="EMBL" id="RAK54862.1"/>
    </source>
</evidence>
<comment type="caution">
    <text evidence="2">The sequence shown here is derived from an EMBL/GenBank/DDBJ whole genome shotgun (WGS) entry which is preliminary data.</text>
</comment>
<dbReference type="Proteomes" id="UP000249254">
    <property type="component" value="Unassembled WGS sequence"/>
</dbReference>
<proteinExistence type="predicted"/>
<evidence type="ECO:0000256" key="1">
    <source>
        <dbReference type="SAM" id="MobiDB-lite"/>
    </source>
</evidence>
<dbReference type="EMBL" id="QFYQ01000001">
    <property type="protein sequence ID" value="RAK54862.1"/>
    <property type="molecule type" value="Genomic_DNA"/>
</dbReference>
<organism evidence="2 3">
    <name type="scientific">Phenylobacterium soli</name>
    <dbReference type="NCBI Taxonomy" id="2170551"/>
    <lineage>
        <taxon>Bacteria</taxon>
        <taxon>Pseudomonadati</taxon>
        <taxon>Pseudomonadota</taxon>
        <taxon>Alphaproteobacteria</taxon>
        <taxon>Caulobacterales</taxon>
        <taxon>Caulobacteraceae</taxon>
        <taxon>Phenylobacterium</taxon>
    </lineage>
</organism>
<feature type="region of interest" description="Disordered" evidence="1">
    <location>
        <begin position="51"/>
        <end position="71"/>
    </location>
</feature>
<protein>
    <submittedName>
        <fullName evidence="2">Uncharacterized protein</fullName>
    </submittedName>
</protein>